<name>A0A553CM92_9FLAO</name>
<dbReference type="RefSeq" id="WP_144071267.1">
    <property type="nucleotide sequence ID" value="NZ_VJZR01000004.1"/>
</dbReference>
<evidence type="ECO:0000256" key="1">
    <source>
        <dbReference type="SAM" id="SignalP"/>
    </source>
</evidence>
<organism evidence="2 3">
    <name type="scientific">Flavobacterium franklandianum</name>
    <dbReference type="NCBI Taxonomy" id="2594430"/>
    <lineage>
        <taxon>Bacteria</taxon>
        <taxon>Pseudomonadati</taxon>
        <taxon>Bacteroidota</taxon>
        <taxon>Flavobacteriia</taxon>
        <taxon>Flavobacteriales</taxon>
        <taxon>Flavobacteriaceae</taxon>
        <taxon>Flavobacterium</taxon>
    </lineage>
</organism>
<feature type="chain" id="PRO_5021956246" evidence="1">
    <location>
        <begin position="20"/>
        <end position="261"/>
    </location>
</feature>
<sequence>MKKNCFLFSILLAFNVVVAQQEINTAFTTQMNTTFGNLDKNRVPHGILLDYGMEFTNVPRYNGTLTDSTFTNKTAMSQIYKTLLTSRIRDVTAGFVTPTEYDTRWRNNRSGSYVAIGGLFFRYVQVADNAVTTNKITVTNAKAYDKFISGVWQNPYQEFQTFAMTPDIQKYEGLTMQVRIPSTLFYSNYQSTVQSIQIDFGNGAGYVTVPFNQNVAVNYTTEGVKIWKYKLNLTTGTSLYNQSRIKVLQTMTIIPYSQRNN</sequence>
<accession>A0A553CM92</accession>
<evidence type="ECO:0000313" key="3">
    <source>
        <dbReference type="Proteomes" id="UP000318585"/>
    </source>
</evidence>
<reference evidence="2 3" key="1">
    <citation type="submission" date="2019-07" db="EMBL/GenBank/DDBJ databases">
        <title>Novel species of Flavobacterium.</title>
        <authorList>
            <person name="Liu Q."/>
            <person name="Xin Y.-H."/>
        </authorList>
    </citation>
    <scope>NUCLEOTIDE SEQUENCE [LARGE SCALE GENOMIC DNA]</scope>
    <source>
        <strain evidence="2 3">LB3P56</strain>
    </source>
</reference>
<keyword evidence="3" id="KW-1185">Reference proteome</keyword>
<proteinExistence type="predicted"/>
<gene>
    <name evidence="2" type="ORF">FNW17_07095</name>
</gene>
<evidence type="ECO:0000313" key="2">
    <source>
        <dbReference type="EMBL" id="TRX21640.1"/>
    </source>
</evidence>
<feature type="signal peptide" evidence="1">
    <location>
        <begin position="1"/>
        <end position="19"/>
    </location>
</feature>
<dbReference type="EMBL" id="VJZR01000004">
    <property type="protein sequence ID" value="TRX21640.1"/>
    <property type="molecule type" value="Genomic_DNA"/>
</dbReference>
<keyword evidence="1" id="KW-0732">Signal</keyword>
<dbReference type="AlphaFoldDB" id="A0A553CM92"/>
<dbReference type="OrthoDB" id="4535652at2"/>
<protein>
    <submittedName>
        <fullName evidence="2">Uncharacterized protein</fullName>
    </submittedName>
</protein>
<dbReference type="Proteomes" id="UP000318585">
    <property type="component" value="Unassembled WGS sequence"/>
</dbReference>
<comment type="caution">
    <text evidence="2">The sequence shown here is derived from an EMBL/GenBank/DDBJ whole genome shotgun (WGS) entry which is preliminary data.</text>
</comment>